<dbReference type="AlphaFoldDB" id="A0A4Q1VC20"/>
<dbReference type="EMBL" id="MZXW01000016">
    <property type="protein sequence ID" value="RXT48793.1"/>
    <property type="molecule type" value="Genomic_DNA"/>
</dbReference>
<sequence>MADFLPVESFIIQRLEQGGWCVIERRADLTDIPIADFVSLRDAEEWVAWKQGTPRINPHST</sequence>
<dbReference type="RefSeq" id="WP_129270693.1">
    <property type="nucleotide sequence ID" value="NZ_MZXW01000016.1"/>
</dbReference>
<comment type="caution">
    <text evidence="1">The sequence shown here is derived from an EMBL/GenBank/DDBJ whole genome shotgun (WGS) entry which is preliminary data.</text>
</comment>
<keyword evidence="2" id="KW-1185">Reference proteome</keyword>
<evidence type="ECO:0000313" key="2">
    <source>
        <dbReference type="Proteomes" id="UP000290819"/>
    </source>
</evidence>
<dbReference type="Proteomes" id="UP000290819">
    <property type="component" value="Unassembled WGS sequence"/>
</dbReference>
<organism evidence="1 2">
    <name type="scientific">Bradyrhizobium betae</name>
    <dbReference type="NCBI Taxonomy" id="244734"/>
    <lineage>
        <taxon>Bacteria</taxon>
        <taxon>Pseudomonadati</taxon>
        <taxon>Pseudomonadota</taxon>
        <taxon>Alphaproteobacteria</taxon>
        <taxon>Hyphomicrobiales</taxon>
        <taxon>Nitrobacteraceae</taxon>
        <taxon>Bradyrhizobium</taxon>
    </lineage>
</organism>
<accession>A0A4Q1VC20</accession>
<gene>
    <name evidence="1" type="ORF">B5V03_12920</name>
</gene>
<proteinExistence type="predicted"/>
<protein>
    <submittedName>
        <fullName evidence="1">Uncharacterized protein</fullName>
    </submittedName>
</protein>
<name>A0A4Q1VC20_9BRAD</name>
<reference evidence="1 2" key="1">
    <citation type="submission" date="2017-03" db="EMBL/GenBank/DDBJ databases">
        <authorList>
            <person name="Safronova V.I."/>
            <person name="Sazanova A.L."/>
            <person name="Chirak E.R."/>
        </authorList>
    </citation>
    <scope>NUCLEOTIDE SEQUENCE [LARGE SCALE GENOMIC DNA]</scope>
    <source>
        <strain evidence="1 2">Opo-243</strain>
    </source>
</reference>
<evidence type="ECO:0000313" key="1">
    <source>
        <dbReference type="EMBL" id="RXT48793.1"/>
    </source>
</evidence>